<evidence type="ECO:0000313" key="9">
    <source>
        <dbReference type="Proteomes" id="UP000826462"/>
    </source>
</evidence>
<organism evidence="8 9">
    <name type="scientific">Paraburkholderia edwinii</name>
    <dbReference type="NCBI Taxonomy" id="2861782"/>
    <lineage>
        <taxon>Bacteria</taxon>
        <taxon>Pseudomonadati</taxon>
        <taxon>Pseudomonadota</taxon>
        <taxon>Betaproteobacteria</taxon>
        <taxon>Burkholderiales</taxon>
        <taxon>Burkholderiaceae</taxon>
        <taxon>Paraburkholderia</taxon>
    </lineage>
</organism>
<protein>
    <submittedName>
        <fullName evidence="8">TolC family outer membrane protein</fullName>
    </submittedName>
</protein>
<evidence type="ECO:0000256" key="3">
    <source>
        <dbReference type="ARBA" id="ARBA00022448"/>
    </source>
</evidence>
<dbReference type="Proteomes" id="UP000826462">
    <property type="component" value="Chromosome 2"/>
</dbReference>
<dbReference type="InterPro" id="IPR003423">
    <property type="entry name" value="OMP_efflux"/>
</dbReference>
<dbReference type="PANTHER" id="PTHR30026">
    <property type="entry name" value="OUTER MEMBRANE PROTEIN TOLC"/>
    <property type="match status" value="1"/>
</dbReference>
<dbReference type="PANTHER" id="PTHR30026:SF20">
    <property type="entry name" value="OUTER MEMBRANE PROTEIN TOLC"/>
    <property type="match status" value="1"/>
</dbReference>
<dbReference type="EMBL" id="CP080096">
    <property type="protein sequence ID" value="QYD73946.1"/>
    <property type="molecule type" value="Genomic_DNA"/>
</dbReference>
<comment type="similarity">
    <text evidence="2">Belongs to the outer membrane factor (OMF) (TC 1.B.17) family.</text>
</comment>
<keyword evidence="3" id="KW-0813">Transport</keyword>
<gene>
    <name evidence="8" type="ORF">KZJ38_34565</name>
</gene>
<dbReference type="InterPro" id="IPR010130">
    <property type="entry name" value="T1SS_OMP_TolC"/>
</dbReference>
<keyword evidence="9" id="KW-1185">Reference proteome</keyword>
<reference evidence="8 9" key="1">
    <citation type="submission" date="2021-07" db="EMBL/GenBank/DDBJ databases">
        <title>Paraburkholderia edwinii protects Aspergillus sp. from phenazines by acting as a toxin sponge.</title>
        <authorList>
            <person name="Dahlstrom K.M."/>
            <person name="Newman D.K."/>
        </authorList>
    </citation>
    <scope>NUCLEOTIDE SEQUENCE [LARGE SCALE GENOMIC DNA]</scope>
    <source>
        <strain evidence="8 9">Pe01</strain>
    </source>
</reference>
<keyword evidence="6" id="KW-0472">Membrane</keyword>
<evidence type="ECO:0000256" key="1">
    <source>
        <dbReference type="ARBA" id="ARBA00004442"/>
    </source>
</evidence>
<keyword evidence="4" id="KW-1134">Transmembrane beta strand</keyword>
<evidence type="ECO:0000256" key="2">
    <source>
        <dbReference type="ARBA" id="ARBA00007613"/>
    </source>
</evidence>
<dbReference type="InterPro" id="IPR051906">
    <property type="entry name" value="TolC-like"/>
</dbReference>
<keyword evidence="7" id="KW-0998">Cell outer membrane</keyword>
<evidence type="ECO:0000256" key="6">
    <source>
        <dbReference type="ARBA" id="ARBA00023136"/>
    </source>
</evidence>
<evidence type="ECO:0000313" key="8">
    <source>
        <dbReference type="EMBL" id="QYD73946.1"/>
    </source>
</evidence>
<dbReference type="Pfam" id="PF02321">
    <property type="entry name" value="OEP"/>
    <property type="match status" value="2"/>
</dbReference>
<evidence type="ECO:0000256" key="7">
    <source>
        <dbReference type="ARBA" id="ARBA00023237"/>
    </source>
</evidence>
<evidence type="ECO:0000256" key="5">
    <source>
        <dbReference type="ARBA" id="ARBA00022692"/>
    </source>
</evidence>
<dbReference type="NCBIfam" id="TIGR01844">
    <property type="entry name" value="type_I_sec_TolC"/>
    <property type="match status" value="1"/>
</dbReference>
<evidence type="ECO:0000256" key="4">
    <source>
        <dbReference type="ARBA" id="ARBA00022452"/>
    </source>
</evidence>
<keyword evidence="5" id="KW-0812">Transmembrane</keyword>
<sequence>MLCGSGYTYAADLLSVVEQAVDHDASVAQARASYDAARQAVPIARAALLPQLSGGWGRGYNRIDTEGFPRSDYWQSGWSVSLTQPLFDWTRWTNYQQADLVEARGAVEFGGAQQASILRAAKAYFDELAAEDEVRRIDDYLAAIDVEYGQLQRRRDAGEATVIDLRDAQTLRDEIVLQQRVAQVSLQARRRALEQLTGAPFEPLARLRGAMPLPAAAPADPEDWATQAREHGFDVQMRQLDWQIAQYDVTKARAAHYPVAGVTASYTPAGAAAGYARPTTTTTAMLTVTIPIFSGGEAQSKVKASLALEDKAHNGLLSAQRNAEAAARDSFARYEGGRERTRMLIDFVEASRDTLDATQAGYKVGSRTSTDVLRTLNALYVARRDLRAARYDTIVALLQLKAEAATLDVDDIAAIGTLLMGQRDDGKVPAPAPAGRG</sequence>
<dbReference type="Gene3D" id="1.20.1600.10">
    <property type="entry name" value="Outer membrane efflux proteins (OEP)"/>
    <property type="match status" value="1"/>
</dbReference>
<name>A0ABX8UYI0_9BURK</name>
<proteinExistence type="inferred from homology"/>
<comment type="subcellular location">
    <subcellularLocation>
        <location evidence="1">Cell outer membrane</location>
    </subcellularLocation>
</comment>
<accession>A0ABX8UYI0</accession>
<dbReference type="SUPFAM" id="SSF56954">
    <property type="entry name" value="Outer membrane efflux proteins (OEP)"/>
    <property type="match status" value="1"/>
</dbReference>